<proteinExistence type="predicted"/>
<dbReference type="PANTHER" id="PTHR35810:SF1">
    <property type="entry name" value="CYTOPLASMIC PROTEIN"/>
    <property type="match status" value="1"/>
</dbReference>
<dbReference type="PANTHER" id="PTHR35810">
    <property type="entry name" value="CYTOPLASMIC PROTEIN-RELATED"/>
    <property type="match status" value="1"/>
</dbReference>
<evidence type="ECO:0000313" key="1">
    <source>
        <dbReference type="EMBL" id="MCA9391940.1"/>
    </source>
</evidence>
<dbReference type="AlphaFoldDB" id="A0A955LJU4"/>
<gene>
    <name evidence="1" type="ORF">KC614_01920</name>
</gene>
<comment type="caution">
    <text evidence="1">The sequence shown here is derived from an EMBL/GenBank/DDBJ whole genome shotgun (WGS) entry which is preliminary data.</text>
</comment>
<dbReference type="EMBL" id="JAGQKZ010000011">
    <property type="protein sequence ID" value="MCA9391940.1"/>
    <property type="molecule type" value="Genomic_DNA"/>
</dbReference>
<protein>
    <submittedName>
        <fullName evidence="1">Virulence RhuM family protein</fullName>
    </submittedName>
</protein>
<reference evidence="1" key="1">
    <citation type="submission" date="2020-04" db="EMBL/GenBank/DDBJ databases">
        <authorList>
            <person name="Zhang T."/>
        </authorList>
    </citation>
    <scope>NUCLEOTIDE SEQUENCE</scope>
    <source>
        <strain evidence="1">HKST-UBA03</strain>
    </source>
</reference>
<sequence length="109" mass="12298">MKNSPVSQNLIIYQGQSGKIEFKGDLEKQTVWANLNQISELYGRDKSVVSRHINNIFKERELTKSSTVAKFATVQIEGSRSISREIEFYNLDMIISVGGFIAEIDVEGL</sequence>
<dbReference type="Proteomes" id="UP000751518">
    <property type="component" value="Unassembled WGS sequence"/>
</dbReference>
<organism evidence="1 2">
    <name type="scientific">candidate division WWE3 bacterium</name>
    <dbReference type="NCBI Taxonomy" id="2053526"/>
    <lineage>
        <taxon>Bacteria</taxon>
        <taxon>Katanobacteria</taxon>
    </lineage>
</organism>
<evidence type="ECO:0000313" key="2">
    <source>
        <dbReference type="Proteomes" id="UP000751518"/>
    </source>
</evidence>
<reference evidence="1" key="2">
    <citation type="journal article" date="2021" name="Microbiome">
        <title>Successional dynamics and alternative stable states in a saline activated sludge microbial community over 9 years.</title>
        <authorList>
            <person name="Wang Y."/>
            <person name="Ye J."/>
            <person name="Ju F."/>
            <person name="Liu L."/>
            <person name="Boyd J.A."/>
            <person name="Deng Y."/>
            <person name="Parks D.H."/>
            <person name="Jiang X."/>
            <person name="Yin X."/>
            <person name="Woodcroft B.J."/>
            <person name="Tyson G.W."/>
            <person name="Hugenholtz P."/>
            <person name="Polz M.F."/>
            <person name="Zhang T."/>
        </authorList>
    </citation>
    <scope>NUCLEOTIDE SEQUENCE</scope>
    <source>
        <strain evidence="1">HKST-UBA03</strain>
    </source>
</reference>
<accession>A0A955LJU4</accession>
<name>A0A955LJU4_UNCKA</name>